<reference evidence="1" key="1">
    <citation type="submission" date="2020-11" db="EMBL/GenBank/DDBJ databases">
        <authorList>
            <consortium name="DOE Joint Genome Institute"/>
            <person name="Ahrendt S."/>
            <person name="Riley R."/>
            <person name="Andreopoulos W."/>
            <person name="Labutti K."/>
            <person name="Pangilinan J."/>
            <person name="Ruiz-Duenas F.J."/>
            <person name="Barrasa J.M."/>
            <person name="Sanchez-Garcia M."/>
            <person name="Camarero S."/>
            <person name="Miyauchi S."/>
            <person name="Serrano A."/>
            <person name="Linde D."/>
            <person name="Babiker R."/>
            <person name="Drula E."/>
            <person name="Ayuso-Fernandez I."/>
            <person name="Pacheco R."/>
            <person name="Padilla G."/>
            <person name="Ferreira P."/>
            <person name="Barriuso J."/>
            <person name="Kellner H."/>
            <person name="Castanera R."/>
            <person name="Alfaro M."/>
            <person name="Ramirez L."/>
            <person name="Pisabarro A.G."/>
            <person name="Kuo A."/>
            <person name="Tritt A."/>
            <person name="Lipzen A."/>
            <person name="He G."/>
            <person name="Yan M."/>
            <person name="Ng V."/>
            <person name="Cullen D."/>
            <person name="Martin F."/>
            <person name="Rosso M.-N."/>
            <person name="Henrissat B."/>
            <person name="Hibbett D."/>
            <person name="Martinez A.T."/>
            <person name="Grigoriev I.V."/>
        </authorList>
    </citation>
    <scope>NUCLEOTIDE SEQUENCE</scope>
    <source>
        <strain evidence="1">AH 40177</strain>
    </source>
</reference>
<organism evidence="1 2">
    <name type="scientific">Rhodocollybia butyracea</name>
    <dbReference type="NCBI Taxonomy" id="206335"/>
    <lineage>
        <taxon>Eukaryota</taxon>
        <taxon>Fungi</taxon>
        <taxon>Dikarya</taxon>
        <taxon>Basidiomycota</taxon>
        <taxon>Agaricomycotina</taxon>
        <taxon>Agaricomycetes</taxon>
        <taxon>Agaricomycetidae</taxon>
        <taxon>Agaricales</taxon>
        <taxon>Marasmiineae</taxon>
        <taxon>Omphalotaceae</taxon>
        <taxon>Rhodocollybia</taxon>
    </lineage>
</organism>
<protein>
    <submittedName>
        <fullName evidence="1">Uncharacterized protein</fullName>
    </submittedName>
</protein>
<evidence type="ECO:0000313" key="1">
    <source>
        <dbReference type="EMBL" id="KAF9061866.1"/>
    </source>
</evidence>
<accession>A0A9P5PBC3</accession>
<dbReference type="Gene3D" id="2.180.10.10">
    <property type="entry name" value="RHS repeat-associated core"/>
    <property type="match status" value="1"/>
</dbReference>
<keyword evidence="2" id="KW-1185">Reference proteome</keyword>
<dbReference type="AlphaFoldDB" id="A0A9P5PBC3"/>
<sequence length="279" mass="31351">MSKNQDLAQEGIQRSNPSFTTAAWDREFRLQRDSLSPNTSHYTHVKGDSSAVRYFHSDHLGSTIAVSDSGGNIMTQYKYDSFGKVTIEGPDIARYKFLGGEENFITRHGPSAERRKKELIDEIYGVHCCKSIALKGAANECTFLFYVIFKVRIIWWTTRGVFGIAEARDAPPVCRLIARKRSISFSSLIPFIFLVGADFVHRTEFNQFLHSEMAREANAPDIPASDIVATLYVPHGFVVVCADRNHTATNVPSERLDEEDTVVGMTNVRNVDKWTAGKH</sequence>
<name>A0A9P5PBC3_9AGAR</name>
<dbReference type="EMBL" id="JADNRY010000188">
    <property type="protein sequence ID" value="KAF9061866.1"/>
    <property type="molecule type" value="Genomic_DNA"/>
</dbReference>
<dbReference type="Proteomes" id="UP000772434">
    <property type="component" value="Unassembled WGS sequence"/>
</dbReference>
<evidence type="ECO:0000313" key="2">
    <source>
        <dbReference type="Proteomes" id="UP000772434"/>
    </source>
</evidence>
<dbReference type="OrthoDB" id="442731at2759"/>
<comment type="caution">
    <text evidence="1">The sequence shown here is derived from an EMBL/GenBank/DDBJ whole genome shotgun (WGS) entry which is preliminary data.</text>
</comment>
<gene>
    <name evidence="1" type="ORF">BDP27DRAFT_1428507</name>
</gene>
<proteinExistence type="predicted"/>